<evidence type="ECO:0000313" key="7">
    <source>
        <dbReference type="EMBL" id="MDM8146068.1"/>
    </source>
</evidence>
<organism evidence="7 8">
    <name type="scientific">Bacteroides eggerthii</name>
    <dbReference type="NCBI Taxonomy" id="28111"/>
    <lineage>
        <taxon>Bacteria</taxon>
        <taxon>Pseudomonadati</taxon>
        <taxon>Bacteroidota</taxon>
        <taxon>Bacteroidia</taxon>
        <taxon>Bacteroidales</taxon>
        <taxon>Bacteroidaceae</taxon>
        <taxon>Bacteroides</taxon>
    </lineage>
</organism>
<keyword evidence="6" id="KW-0592">Phosphate transport</keyword>
<proteinExistence type="inferred from homology"/>
<feature type="transmembrane region" description="Helical" evidence="6">
    <location>
        <begin position="313"/>
        <end position="331"/>
    </location>
</feature>
<evidence type="ECO:0000256" key="2">
    <source>
        <dbReference type="ARBA" id="ARBA00022448"/>
    </source>
</evidence>
<comment type="subcellular location">
    <subcellularLocation>
        <location evidence="1 6">Membrane</location>
        <topology evidence="1 6">Multi-pass membrane protein</topology>
    </subcellularLocation>
</comment>
<sequence>METIYLGLILFLFVLAIFDLVVGVSNDAVNFLNSAIGSKVARFRTVMIVAAAGVLIGAVVSNGMMDIARHGIFQPQMFSFNDLMCIFLAVMVTDVVLLDVFNSLGMPTSTTVSMVFELLGGTFILALLKIAFDETGTLGFAELMNTEKALSVILGIFLSVAIAFVVGVIVQWISRLIFTFNYRKNLNYTAGIFGGIAVTAILYFTLVKGLKGSTLADAPWLTYINENLLMALAGCFVGCTVLMQILHFLKVNVFKIVILMGTFALAMAFSGNDLVNFIGVPLAAYSAFQDFVANGAGNADTFMMSSLNESAKTPFVFLLIAGIVMVLALVFSKKAHNVIKTSVDLSRQDEGEEMFGSSRVARSIVRGSNTIGEFLSSYTPKALTSWCDKRFNKNEVILENGAAFDLVRASVNLVVAGLLIIMGTSLKLPLSTTYVTFIVAMGSSLADRAWSRESAVFRITGVLNVIGGWFLTAAIAFISCALVTILMYYGGMIVMFAFVILSIYILLKNNIGVGKKEERGTHDVVFQEMMATRDKAECWGYLKKHVSITQKEVLDFVASSYERVIDGFTGENLKTLRKVSRKLDQEKRMIKKLRQRELVGMRRIDTQLSLEKNTWFHLSTNSDQQMIYCLKRMNDPCQEHVDNNFNPLNEECVAELQQVKQQVLEFIARGGAIIEEQNLEIVEAFLLETENYKDKLSVIRKKQFDRLQTENSQYLKVALVYLNILQESQELISCLRHDLRAFKKFVQ</sequence>
<feature type="transmembrane region" description="Helical" evidence="6">
    <location>
        <begin position="485"/>
        <end position="507"/>
    </location>
</feature>
<feature type="transmembrane region" description="Helical" evidence="6">
    <location>
        <begin position="152"/>
        <end position="174"/>
    </location>
</feature>
<dbReference type="EMBL" id="JAUDCF010000021">
    <property type="protein sequence ID" value="MDM8146068.1"/>
    <property type="molecule type" value="Genomic_DNA"/>
</dbReference>
<keyword evidence="3 6" id="KW-0812">Transmembrane</keyword>
<gene>
    <name evidence="7" type="ORF">QUW02_09080</name>
</gene>
<keyword evidence="5 6" id="KW-0472">Membrane</keyword>
<dbReference type="Pfam" id="PF01384">
    <property type="entry name" value="PHO4"/>
    <property type="match status" value="1"/>
</dbReference>
<evidence type="ECO:0000256" key="1">
    <source>
        <dbReference type="ARBA" id="ARBA00004141"/>
    </source>
</evidence>
<feature type="transmembrane region" description="Helical" evidence="6">
    <location>
        <begin position="186"/>
        <end position="207"/>
    </location>
</feature>
<comment type="similarity">
    <text evidence="6">Belongs to the inorganic phosphate transporter (PiT) (TC 2.A.20) family.</text>
</comment>
<evidence type="ECO:0000256" key="6">
    <source>
        <dbReference type="RuleBase" id="RU363058"/>
    </source>
</evidence>
<keyword evidence="8" id="KW-1185">Reference proteome</keyword>
<evidence type="ECO:0000313" key="8">
    <source>
        <dbReference type="Proteomes" id="UP001228403"/>
    </source>
</evidence>
<dbReference type="InterPro" id="IPR001204">
    <property type="entry name" value="Phos_transporter"/>
</dbReference>
<feature type="transmembrane region" description="Helical" evidence="6">
    <location>
        <begin position="45"/>
        <end position="65"/>
    </location>
</feature>
<comment type="caution">
    <text evidence="7">The sequence shown here is derived from an EMBL/GenBank/DDBJ whole genome shotgun (WGS) entry which is preliminary data.</text>
</comment>
<feature type="transmembrane region" description="Helical" evidence="6">
    <location>
        <begin position="462"/>
        <end position="479"/>
    </location>
</feature>
<evidence type="ECO:0000256" key="4">
    <source>
        <dbReference type="ARBA" id="ARBA00022989"/>
    </source>
</evidence>
<keyword evidence="4 6" id="KW-1133">Transmembrane helix</keyword>
<evidence type="ECO:0000256" key="3">
    <source>
        <dbReference type="ARBA" id="ARBA00022692"/>
    </source>
</evidence>
<dbReference type="Proteomes" id="UP001228403">
    <property type="component" value="Unassembled WGS sequence"/>
</dbReference>
<reference evidence="8" key="1">
    <citation type="submission" date="2023-07" db="EMBL/GenBank/DDBJ databases">
        <title>Identification and characterization of horizontal gene transfer across gut microbiota members of farm animals based on homology search.</title>
        <authorList>
            <person name="Schwarzerova J."/>
            <person name="Nykrynova M."/>
            <person name="Jureckova K."/>
            <person name="Cejkova D."/>
            <person name="Rychlik I."/>
        </authorList>
    </citation>
    <scope>NUCLEOTIDE SEQUENCE [LARGE SCALE GENOMIC DNA]</scope>
    <source>
        <strain evidence="8">ET4</strain>
    </source>
</reference>
<dbReference type="PANTHER" id="PTHR11101">
    <property type="entry name" value="PHOSPHATE TRANSPORTER"/>
    <property type="match status" value="1"/>
</dbReference>
<feature type="transmembrane region" description="Helical" evidence="6">
    <location>
        <begin position="6"/>
        <end position="24"/>
    </location>
</feature>
<feature type="transmembrane region" description="Helical" evidence="6">
    <location>
        <begin position="77"/>
        <end position="100"/>
    </location>
</feature>
<name>A0ABT7U6A7_9BACE</name>
<evidence type="ECO:0000256" key="5">
    <source>
        <dbReference type="ARBA" id="ARBA00023136"/>
    </source>
</evidence>
<protein>
    <recommendedName>
        <fullName evidence="6">Phosphate transporter</fullName>
    </recommendedName>
</protein>
<feature type="transmembrane region" description="Helical" evidence="6">
    <location>
        <begin position="112"/>
        <end position="132"/>
    </location>
</feature>
<feature type="transmembrane region" description="Helical" evidence="6">
    <location>
        <begin position="406"/>
        <end position="426"/>
    </location>
</feature>
<feature type="transmembrane region" description="Helical" evidence="6">
    <location>
        <begin position="227"/>
        <end position="246"/>
    </location>
</feature>
<feature type="transmembrane region" description="Helical" evidence="6">
    <location>
        <begin position="253"/>
        <end position="271"/>
    </location>
</feature>
<accession>A0ABT7U6A7</accession>
<keyword evidence="2 6" id="KW-0813">Transport</keyword>
<dbReference type="PANTHER" id="PTHR11101:SF16">
    <property type="entry name" value="PHOSPHATE TRANSPORTER"/>
    <property type="match status" value="1"/>
</dbReference>